<feature type="region of interest" description="Disordered" evidence="2">
    <location>
        <begin position="445"/>
        <end position="527"/>
    </location>
</feature>
<evidence type="ECO:0000256" key="3">
    <source>
        <dbReference type="SAM" id="Phobius"/>
    </source>
</evidence>
<dbReference type="PANTHER" id="PTHR33392">
    <property type="entry name" value="POLYISOPRENYL-TEICHOIC ACID--PEPTIDOGLYCAN TEICHOIC ACID TRANSFERASE TAGU"/>
    <property type="match status" value="1"/>
</dbReference>
<name>A0A9X3NIN9_9ACTN</name>
<feature type="transmembrane region" description="Helical" evidence="3">
    <location>
        <begin position="47"/>
        <end position="70"/>
    </location>
</feature>
<reference evidence="5" key="1">
    <citation type="submission" date="2021-10" db="EMBL/GenBank/DDBJ databases">
        <title>Streptomonospora sp. nov., isolated from mangrove soil.</title>
        <authorList>
            <person name="Chen X."/>
            <person name="Ge X."/>
            <person name="Liu W."/>
        </authorList>
    </citation>
    <scope>NUCLEOTIDE SEQUENCE</scope>
    <source>
        <strain evidence="5">S1-112</strain>
    </source>
</reference>
<dbReference type="NCBIfam" id="TIGR00350">
    <property type="entry name" value="lytR_cpsA_psr"/>
    <property type="match status" value="1"/>
</dbReference>
<dbReference type="PANTHER" id="PTHR33392:SF6">
    <property type="entry name" value="POLYISOPRENYL-TEICHOIC ACID--PEPTIDOGLYCAN TEICHOIC ACID TRANSFERASE TAGU"/>
    <property type="match status" value="1"/>
</dbReference>
<gene>
    <name evidence="5" type="ORF">LG943_09265</name>
</gene>
<evidence type="ECO:0000256" key="2">
    <source>
        <dbReference type="SAM" id="MobiDB-lite"/>
    </source>
</evidence>
<dbReference type="RefSeq" id="WP_270071798.1">
    <property type="nucleotide sequence ID" value="NZ_JAJAQC010000012.1"/>
</dbReference>
<accession>A0A9X3NIN9</accession>
<evidence type="ECO:0000313" key="5">
    <source>
        <dbReference type="EMBL" id="MDA0564514.1"/>
    </source>
</evidence>
<evidence type="ECO:0000313" key="6">
    <source>
        <dbReference type="Proteomes" id="UP001140076"/>
    </source>
</evidence>
<feature type="compositionally biased region" description="Low complexity" evidence="2">
    <location>
        <begin position="480"/>
        <end position="493"/>
    </location>
</feature>
<organism evidence="5 6">
    <name type="scientific">Streptomonospora mangrovi</name>
    <dbReference type="NCBI Taxonomy" id="2883123"/>
    <lineage>
        <taxon>Bacteria</taxon>
        <taxon>Bacillati</taxon>
        <taxon>Actinomycetota</taxon>
        <taxon>Actinomycetes</taxon>
        <taxon>Streptosporangiales</taxon>
        <taxon>Nocardiopsidaceae</taxon>
        <taxon>Streptomonospora</taxon>
    </lineage>
</organism>
<dbReference type="InterPro" id="IPR050922">
    <property type="entry name" value="LytR/CpsA/Psr_CW_biosynth"/>
</dbReference>
<feature type="transmembrane region" description="Helical" evidence="3">
    <location>
        <begin position="90"/>
        <end position="112"/>
    </location>
</feature>
<comment type="caution">
    <text evidence="5">The sequence shown here is derived from an EMBL/GenBank/DDBJ whole genome shotgun (WGS) entry which is preliminary data.</text>
</comment>
<dbReference type="Pfam" id="PF03816">
    <property type="entry name" value="LytR_cpsA_psr"/>
    <property type="match status" value="1"/>
</dbReference>
<dbReference type="InterPro" id="IPR004474">
    <property type="entry name" value="LytR_CpsA_psr"/>
</dbReference>
<keyword evidence="6" id="KW-1185">Reference proteome</keyword>
<dbReference type="AlphaFoldDB" id="A0A9X3NIN9"/>
<feature type="domain" description="Cell envelope-related transcriptional attenuator" evidence="4">
    <location>
        <begin position="198"/>
        <end position="367"/>
    </location>
</feature>
<keyword evidence="3" id="KW-0812">Transmembrane</keyword>
<evidence type="ECO:0000256" key="1">
    <source>
        <dbReference type="ARBA" id="ARBA00006068"/>
    </source>
</evidence>
<dbReference type="EMBL" id="JAJAQC010000012">
    <property type="protein sequence ID" value="MDA0564514.1"/>
    <property type="molecule type" value="Genomic_DNA"/>
</dbReference>
<dbReference type="Proteomes" id="UP001140076">
    <property type="component" value="Unassembled WGS sequence"/>
</dbReference>
<evidence type="ECO:0000259" key="4">
    <source>
        <dbReference type="Pfam" id="PF03816"/>
    </source>
</evidence>
<keyword evidence="3" id="KW-1133">Transmembrane helix</keyword>
<comment type="similarity">
    <text evidence="1">Belongs to the LytR/CpsA/Psr (LCP) family.</text>
</comment>
<dbReference type="Gene3D" id="3.40.630.190">
    <property type="entry name" value="LCP protein"/>
    <property type="match status" value="1"/>
</dbReference>
<proteinExistence type="inferred from homology"/>
<feature type="transmembrane region" description="Helical" evidence="3">
    <location>
        <begin position="124"/>
        <end position="142"/>
    </location>
</feature>
<protein>
    <submittedName>
        <fullName evidence="5">LCP family protein</fullName>
    </submittedName>
</protein>
<keyword evidence="3" id="KW-0472">Membrane</keyword>
<sequence>MAQRGDRSEPGGPATAARPASTWRALLWTAGSLPLPGLAHLRMRRRVLGWTVLGCYLALIAALVVAGVLLMRGDLAQGARLAVQGRYLAAVSVGVFAVAVVWMTVVVHSWVITRPPSSGRAARAGGAVLVAVLCLCVAAPAAQALRTTYTAYDTINSVFGPEDEDAPPHDAANPWGDRDRVNVLLLGGDSGSNRYGMRTDSMIVASIDVTHGDVVLIGLPRNLENAQFPKDTALAEAYPPPYGFDNLLNEVYQTVAEDPERLAIDPSAKDPAADTLKHVIANLTDLDLDYYALVDMKGFESLIDAIGGIDVHIDEPIPYGEEGDVLEAGDQHLDGNEALWYGRSRVNSDDYARMGRQGCLLMYVAEQTEPTTVLTSFQELAGATKQTLRTDIPQSKLPAFIDLAELVTSEGEMSTLQLSPPQVNTAHPDWKQIRDLIQDAINEQEEAQAAPGNEAAEDDAVTPNASPSGSGPADERPADGQDGQQGQGQQQGQATEWQEYTGLAEPSPTTPGRQVGEDATSLETICP</sequence>